<dbReference type="PANTHER" id="PTHR31793">
    <property type="entry name" value="4-HYDROXYBENZOYL-COA THIOESTERASE FAMILY MEMBER"/>
    <property type="match status" value="1"/>
</dbReference>
<dbReference type="RefSeq" id="WP_095607570.1">
    <property type="nucleotide sequence ID" value="NZ_NSKE01000012.1"/>
</dbReference>
<keyword evidence="2" id="KW-1185">Reference proteome</keyword>
<gene>
    <name evidence="1" type="ORF">CK503_14610</name>
</gene>
<dbReference type="Proteomes" id="UP000218831">
    <property type="component" value="Unassembled WGS sequence"/>
</dbReference>
<protein>
    <recommendedName>
        <fullName evidence="3">Thioesterase</fullName>
    </recommendedName>
</protein>
<sequence length="148" mass="17046">MIRPEYNKSLFPHWSTLPIRFRDLDPLNHVNNAIFSTYYEEARIEFIQEVNKLASELKNGYSFVLANIEIEFIRPVEYPNNILIGTGIKSLGNSSITSFQAIYTGDEKKLVSVAEAHGVWFDLSKQRPTKIPDIPDTEKYMLSNSLFE</sequence>
<evidence type="ECO:0008006" key="3">
    <source>
        <dbReference type="Google" id="ProtNLM"/>
    </source>
</evidence>
<dbReference type="SUPFAM" id="SSF54637">
    <property type="entry name" value="Thioesterase/thiol ester dehydrase-isomerase"/>
    <property type="match status" value="1"/>
</dbReference>
<comment type="caution">
    <text evidence="1">The sequence shown here is derived from an EMBL/GenBank/DDBJ whole genome shotgun (WGS) entry which is preliminary data.</text>
</comment>
<proteinExistence type="predicted"/>
<reference evidence="1 2" key="1">
    <citation type="submission" date="2017-08" db="EMBL/GenBank/DDBJ databases">
        <title>Aliifodinibius alkalisoli sp. nov., isolated from saline alkaline soil.</title>
        <authorList>
            <person name="Liu D."/>
            <person name="Zhang G."/>
        </authorList>
    </citation>
    <scope>NUCLEOTIDE SEQUENCE [LARGE SCALE GENOMIC DNA]</scope>
    <source>
        <strain evidence="1 2">WN023</strain>
    </source>
</reference>
<evidence type="ECO:0000313" key="1">
    <source>
        <dbReference type="EMBL" id="PAU92914.1"/>
    </source>
</evidence>
<dbReference type="AlphaFoldDB" id="A0A2A2G7D3"/>
<dbReference type="Gene3D" id="3.10.129.10">
    <property type="entry name" value="Hotdog Thioesterase"/>
    <property type="match status" value="1"/>
</dbReference>
<evidence type="ECO:0000313" key="2">
    <source>
        <dbReference type="Proteomes" id="UP000218831"/>
    </source>
</evidence>
<dbReference type="EMBL" id="NSKE01000012">
    <property type="protein sequence ID" value="PAU92914.1"/>
    <property type="molecule type" value="Genomic_DNA"/>
</dbReference>
<accession>A0A2A2G7D3</accession>
<dbReference type="PANTHER" id="PTHR31793:SF24">
    <property type="entry name" value="LONG-CHAIN ACYL-COA THIOESTERASE FADM"/>
    <property type="match status" value="1"/>
</dbReference>
<dbReference type="InterPro" id="IPR050563">
    <property type="entry name" value="4-hydroxybenzoyl-CoA_TE"/>
</dbReference>
<dbReference type="Pfam" id="PF13279">
    <property type="entry name" value="4HBT_2"/>
    <property type="match status" value="1"/>
</dbReference>
<dbReference type="CDD" id="cd00586">
    <property type="entry name" value="4HBT"/>
    <property type="match status" value="1"/>
</dbReference>
<dbReference type="InterPro" id="IPR029069">
    <property type="entry name" value="HotDog_dom_sf"/>
</dbReference>
<name>A0A2A2G7D3_9BACT</name>
<organism evidence="1 2">
    <name type="scientific">Fodinibius salipaludis</name>
    <dbReference type="NCBI Taxonomy" id="2032627"/>
    <lineage>
        <taxon>Bacteria</taxon>
        <taxon>Pseudomonadati</taxon>
        <taxon>Balneolota</taxon>
        <taxon>Balneolia</taxon>
        <taxon>Balneolales</taxon>
        <taxon>Balneolaceae</taxon>
        <taxon>Fodinibius</taxon>
    </lineage>
</organism>
<dbReference type="GO" id="GO:0047617">
    <property type="term" value="F:fatty acyl-CoA hydrolase activity"/>
    <property type="evidence" value="ECO:0007669"/>
    <property type="project" value="TreeGrafter"/>
</dbReference>
<dbReference type="OrthoDB" id="9791529at2"/>